<keyword evidence="3" id="KW-1185">Reference proteome</keyword>
<dbReference type="GO" id="GO:0016853">
    <property type="term" value="F:isomerase activity"/>
    <property type="evidence" value="ECO:0007669"/>
    <property type="project" value="UniProtKB-KW"/>
</dbReference>
<evidence type="ECO:0000313" key="2">
    <source>
        <dbReference type="EMBL" id="CAK9037483.1"/>
    </source>
</evidence>
<dbReference type="Pfam" id="PF02502">
    <property type="entry name" value="LacAB_rpiB"/>
    <property type="match status" value="1"/>
</dbReference>
<dbReference type="SUPFAM" id="SSF53474">
    <property type="entry name" value="alpha/beta-Hydrolases"/>
    <property type="match status" value="1"/>
</dbReference>
<dbReference type="NCBIfam" id="TIGR01120">
    <property type="entry name" value="rpiB"/>
    <property type="match status" value="1"/>
</dbReference>
<evidence type="ECO:0000256" key="1">
    <source>
        <dbReference type="ARBA" id="ARBA00023235"/>
    </source>
</evidence>
<dbReference type="InterPro" id="IPR036569">
    <property type="entry name" value="RpiB_LacA_LacB_sf"/>
</dbReference>
<sequence length="499" mass="54517">MLLTLSVKAEDPRLRVGHAQSQPEAAAELAAIRDNLPDLEAWKARREQLVAGILRGAKLETLPEKTPLEPISTSKQVFDGYSIENVAIQSSPGFYVTGTLYRPTEQRDSYAGILSPHGHGGRFIEERQIRCAVLAKMGAVVFQYDMVGYGDWKEAGWDHKATPEILRLQTWNSIRALDYLLSLEGVDAERIGMTGCSGGGTQTFILTAIDPRVRVAVPACQVSAHFFGGCVCESGMPIHWSDTHKTNNVEIAALAAPRPQMLLSDGGDWTLNTPDVEYPHVKYIYELYGKPELVENAHFADEGHDYGYSKRQAAYPFLAKYLSLDIEPMILANGSVDESFVKVQPYEALLGRSMRIAIASDHAGFHLKQHLIAHLQSAGHEVIDCGTDSDQSVDYPDFIRPAAEMVPAGQADAVIVLGGSGNGEAIVANKVPGIRCAVCWHEESGRLAKQHNNANAIAIGERMVTLELGAKIVDAWLGATFEGGRHLRRIEKIELPAGE</sequence>
<protein>
    <submittedName>
        <fullName evidence="2">Ribose-5-phosphate isomerase B (Phosphoriboisomerase B)</fullName>
    </submittedName>
</protein>
<dbReference type="EMBL" id="CAXAMM010015891">
    <property type="protein sequence ID" value="CAK9037483.1"/>
    <property type="molecule type" value="Genomic_DNA"/>
</dbReference>
<dbReference type="SUPFAM" id="SSF89623">
    <property type="entry name" value="Ribose/Galactose isomerase RpiB/AlsB"/>
    <property type="match status" value="1"/>
</dbReference>
<organism evidence="2 3">
    <name type="scientific">Durusdinium trenchii</name>
    <dbReference type="NCBI Taxonomy" id="1381693"/>
    <lineage>
        <taxon>Eukaryota</taxon>
        <taxon>Sar</taxon>
        <taxon>Alveolata</taxon>
        <taxon>Dinophyceae</taxon>
        <taxon>Suessiales</taxon>
        <taxon>Symbiodiniaceae</taxon>
        <taxon>Durusdinium</taxon>
    </lineage>
</organism>
<dbReference type="PANTHER" id="PTHR22946">
    <property type="entry name" value="DIENELACTONE HYDROLASE DOMAIN-CONTAINING PROTEIN-RELATED"/>
    <property type="match status" value="1"/>
</dbReference>
<dbReference type="InterPro" id="IPR050261">
    <property type="entry name" value="FrsA_esterase"/>
</dbReference>
<dbReference type="NCBIfam" id="NF004051">
    <property type="entry name" value="PRK05571.1"/>
    <property type="match status" value="1"/>
</dbReference>
<dbReference type="Gene3D" id="3.40.50.1820">
    <property type="entry name" value="alpha/beta hydrolase"/>
    <property type="match status" value="1"/>
</dbReference>
<gene>
    <name evidence="2" type="ORF">SCF082_LOCUS22181</name>
</gene>
<dbReference type="PANTHER" id="PTHR22946:SF8">
    <property type="entry name" value="ACETYL XYLAN ESTERASE DOMAIN-CONTAINING PROTEIN"/>
    <property type="match status" value="1"/>
</dbReference>
<accession>A0ABP0LE77</accession>
<dbReference type="NCBIfam" id="TIGR00689">
    <property type="entry name" value="rpiB_lacA_lacB"/>
    <property type="match status" value="1"/>
</dbReference>
<proteinExistence type="predicted"/>
<dbReference type="InterPro" id="IPR003500">
    <property type="entry name" value="RpiB_LacA_LacB"/>
</dbReference>
<dbReference type="Gene3D" id="3.40.1400.10">
    <property type="entry name" value="Sugar-phosphate isomerase, RpiB/LacA/LacB"/>
    <property type="match status" value="1"/>
</dbReference>
<reference evidence="2 3" key="1">
    <citation type="submission" date="2024-02" db="EMBL/GenBank/DDBJ databases">
        <authorList>
            <person name="Chen Y."/>
            <person name="Shah S."/>
            <person name="Dougan E. K."/>
            <person name="Thang M."/>
            <person name="Chan C."/>
        </authorList>
    </citation>
    <scope>NUCLEOTIDE SEQUENCE [LARGE SCALE GENOMIC DNA]</scope>
</reference>
<dbReference type="Proteomes" id="UP001642464">
    <property type="component" value="Unassembled WGS sequence"/>
</dbReference>
<evidence type="ECO:0000313" key="3">
    <source>
        <dbReference type="Proteomes" id="UP001642464"/>
    </source>
</evidence>
<name>A0ABP0LE77_9DINO</name>
<dbReference type="InterPro" id="IPR004785">
    <property type="entry name" value="RpiB"/>
</dbReference>
<keyword evidence="1 2" id="KW-0413">Isomerase</keyword>
<comment type="caution">
    <text evidence="2">The sequence shown here is derived from an EMBL/GenBank/DDBJ whole genome shotgun (WGS) entry which is preliminary data.</text>
</comment>
<dbReference type="InterPro" id="IPR029058">
    <property type="entry name" value="AB_hydrolase_fold"/>
</dbReference>